<evidence type="ECO:0000313" key="3">
    <source>
        <dbReference type="Proteomes" id="UP001198901"/>
    </source>
</evidence>
<dbReference type="RefSeq" id="WP_224531694.1">
    <property type="nucleotide sequence ID" value="NZ_JAIUJR010000012.1"/>
</dbReference>
<protein>
    <submittedName>
        <fullName evidence="2">Uncharacterized protein</fullName>
    </submittedName>
</protein>
<dbReference type="Proteomes" id="UP001198901">
    <property type="component" value="Unassembled WGS sequence"/>
</dbReference>
<evidence type="ECO:0000256" key="1">
    <source>
        <dbReference type="SAM" id="Phobius"/>
    </source>
</evidence>
<reference evidence="3" key="1">
    <citation type="submission" date="2023-07" db="EMBL/GenBank/DDBJ databases">
        <authorList>
            <person name="Yue Y."/>
        </authorList>
    </citation>
    <scope>NUCLEOTIDE SEQUENCE [LARGE SCALE GENOMIC DNA]</scope>
    <source>
        <strain evidence="3">D23</strain>
    </source>
</reference>
<gene>
    <name evidence="2" type="ORF">LBU54_14540</name>
</gene>
<keyword evidence="1" id="KW-0812">Transmembrane</keyword>
<dbReference type="Pfam" id="PF19578">
    <property type="entry name" value="DUF6090"/>
    <property type="match status" value="1"/>
</dbReference>
<feature type="transmembrane region" description="Helical" evidence="1">
    <location>
        <begin position="21"/>
        <end position="42"/>
    </location>
</feature>
<keyword evidence="1" id="KW-1133">Transmembrane helix</keyword>
<name>A0ABS7XUX5_9FLAO</name>
<dbReference type="EMBL" id="JAIUJR010000012">
    <property type="protein sequence ID" value="MCA0133813.1"/>
    <property type="molecule type" value="Genomic_DNA"/>
</dbReference>
<dbReference type="InterPro" id="IPR045749">
    <property type="entry name" value="DUF6090"/>
</dbReference>
<organism evidence="2 3">
    <name type="scientific">Winogradskyella alexanderae</name>
    <dbReference type="NCBI Taxonomy" id="2877123"/>
    <lineage>
        <taxon>Bacteria</taxon>
        <taxon>Pseudomonadati</taxon>
        <taxon>Bacteroidota</taxon>
        <taxon>Flavobacteriia</taxon>
        <taxon>Flavobacteriales</taxon>
        <taxon>Flavobacteriaceae</taxon>
        <taxon>Winogradskyella</taxon>
    </lineage>
</organism>
<keyword evidence="3" id="KW-1185">Reference proteome</keyword>
<keyword evidence="1" id="KW-0472">Membrane</keyword>
<evidence type="ECO:0000313" key="2">
    <source>
        <dbReference type="EMBL" id="MCA0133813.1"/>
    </source>
</evidence>
<accession>A0ABS7XUX5</accession>
<sequence length="244" mass="28687">MIKFFRQIRQSLIMKNQTGKYFKYAIGEIILVVIGILIALQVNNWNEHRKLKRTQSNYLEQLSADIDSMQFHYKGIVGYREIKLNEARESFKILQSCKITKDDKNIFDEALLSYNDLGVLFEIRDTYDEMLSANLVASIENKNFKNIITEFYGQRDAMQVFIEQFKENLNSDYLAIKEHVVFGFNEVNQPTVEYKIEDLCNKPDFTNALVNLVRTRENAYRMVVILSQKLERMQGMLSAENDKF</sequence>
<comment type="caution">
    <text evidence="2">The sequence shown here is derived from an EMBL/GenBank/DDBJ whole genome shotgun (WGS) entry which is preliminary data.</text>
</comment>
<proteinExistence type="predicted"/>